<reference evidence="1" key="1">
    <citation type="submission" date="2023-05" db="EMBL/GenBank/DDBJ databases">
        <authorList>
            <consortium name="ELIXIR-Norway"/>
        </authorList>
    </citation>
    <scope>NUCLEOTIDE SEQUENCE</scope>
</reference>
<organism evidence="1 2">
    <name type="scientific">Rangifer tarandus platyrhynchus</name>
    <name type="common">Svalbard reindeer</name>
    <dbReference type="NCBI Taxonomy" id="3082113"/>
    <lineage>
        <taxon>Eukaryota</taxon>
        <taxon>Metazoa</taxon>
        <taxon>Chordata</taxon>
        <taxon>Craniata</taxon>
        <taxon>Vertebrata</taxon>
        <taxon>Euteleostomi</taxon>
        <taxon>Mammalia</taxon>
        <taxon>Eutheria</taxon>
        <taxon>Laurasiatheria</taxon>
        <taxon>Artiodactyla</taxon>
        <taxon>Ruminantia</taxon>
        <taxon>Pecora</taxon>
        <taxon>Cervidae</taxon>
        <taxon>Odocoileinae</taxon>
        <taxon>Rangifer</taxon>
    </lineage>
</organism>
<proteinExistence type="predicted"/>
<evidence type="ECO:0000313" key="2">
    <source>
        <dbReference type="Proteomes" id="UP001162501"/>
    </source>
</evidence>
<evidence type="ECO:0000313" key="1">
    <source>
        <dbReference type="EMBL" id="CAI9704890.1"/>
    </source>
</evidence>
<name>A0ACB0EW37_RANTA</name>
<sequence>MMAERGLRRRGAPAIRRDQGTWVRTGRRFMQSQKLNGVDVVGFAVSEPQSALPLQQEAGCRKAGWTGSLLEDRLLPGLELEAISGPPSSEGPGPGPG</sequence>
<protein>
    <submittedName>
        <fullName evidence="1">Uncharacterized protein</fullName>
    </submittedName>
</protein>
<accession>A0ACB0EW37</accession>
<dbReference type="Proteomes" id="UP001162501">
    <property type="component" value="Chromosome 28"/>
</dbReference>
<dbReference type="EMBL" id="OX596112">
    <property type="protein sequence ID" value="CAI9704890.1"/>
    <property type="molecule type" value="Genomic_DNA"/>
</dbReference>
<gene>
    <name evidence="1" type="ORF">MRATA1EN3_LOCUS16103</name>
</gene>